<feature type="transmembrane region" description="Helical" evidence="7">
    <location>
        <begin position="255"/>
        <end position="278"/>
    </location>
</feature>
<feature type="domain" description="ABC transmembrane type-1" evidence="8">
    <location>
        <begin position="69"/>
        <end position="282"/>
    </location>
</feature>
<sequence length="294" mass="32853">MAHTGSLRNLSSLLYLAPALVILLVFWIVPMVLVVIFSLFSWTYGTDPQWAGWSQYHLVFTDPVFWQSMRVTLEFVAAVVVVGTLLSLVVAVLLYRGIRAVGLFRSLYFLPYVLPVVATSTVWLWIYQSPVGVLDRVIHLLGGNGNIGWVSEPNLALMSLIIFTIWFSFGFTMLLFMAGLTNVPAELWEAASVDGANSWQQFVKVTWPLLTPTTLFVVVINTINAFQSFTQIYALTRGGPLNGTTTLTYYIYETAFQFFNFGPASAAAVIFFVLILLLTGLQFWVSRRAIQYGG</sequence>
<feature type="transmembrane region" description="Helical" evidence="7">
    <location>
        <begin position="75"/>
        <end position="95"/>
    </location>
</feature>
<dbReference type="InterPro" id="IPR051393">
    <property type="entry name" value="ABC_transporter_permease"/>
</dbReference>
<dbReference type="CDD" id="cd06261">
    <property type="entry name" value="TM_PBP2"/>
    <property type="match status" value="1"/>
</dbReference>
<dbReference type="PANTHER" id="PTHR30193">
    <property type="entry name" value="ABC TRANSPORTER PERMEASE PROTEIN"/>
    <property type="match status" value="1"/>
</dbReference>
<evidence type="ECO:0000313" key="10">
    <source>
        <dbReference type="Proteomes" id="UP000241848"/>
    </source>
</evidence>
<dbReference type="EMBL" id="PXYV01000119">
    <property type="protein sequence ID" value="PSR19904.1"/>
    <property type="molecule type" value="Genomic_DNA"/>
</dbReference>
<feature type="transmembrane region" description="Helical" evidence="7">
    <location>
        <begin position="155"/>
        <end position="178"/>
    </location>
</feature>
<evidence type="ECO:0000256" key="7">
    <source>
        <dbReference type="RuleBase" id="RU363032"/>
    </source>
</evidence>
<evidence type="ECO:0000256" key="5">
    <source>
        <dbReference type="ARBA" id="ARBA00022989"/>
    </source>
</evidence>
<evidence type="ECO:0000256" key="3">
    <source>
        <dbReference type="ARBA" id="ARBA00022475"/>
    </source>
</evidence>
<evidence type="ECO:0000256" key="2">
    <source>
        <dbReference type="ARBA" id="ARBA00022448"/>
    </source>
</evidence>
<evidence type="ECO:0000313" key="9">
    <source>
        <dbReference type="EMBL" id="PSR19904.1"/>
    </source>
</evidence>
<evidence type="ECO:0000256" key="6">
    <source>
        <dbReference type="ARBA" id="ARBA00023136"/>
    </source>
</evidence>
<protein>
    <recommendedName>
        <fullName evidence="8">ABC transmembrane type-1 domain-containing protein</fullName>
    </recommendedName>
</protein>
<keyword evidence="4 7" id="KW-0812">Transmembrane</keyword>
<comment type="caution">
    <text evidence="9">The sequence shown here is derived from an EMBL/GenBank/DDBJ whole genome shotgun (WGS) entry which is preliminary data.</text>
</comment>
<reference evidence="9 10" key="1">
    <citation type="journal article" date="2014" name="BMC Genomics">
        <title>Comparison of environmental and isolate Sulfobacillus genomes reveals diverse carbon, sulfur, nitrogen, and hydrogen metabolisms.</title>
        <authorList>
            <person name="Justice N.B."/>
            <person name="Norman A."/>
            <person name="Brown C.T."/>
            <person name="Singh A."/>
            <person name="Thomas B.C."/>
            <person name="Banfield J.F."/>
        </authorList>
    </citation>
    <scope>NUCLEOTIDE SEQUENCE [LARGE SCALE GENOMIC DNA]</scope>
    <source>
        <strain evidence="9">AMDSBA3</strain>
    </source>
</reference>
<dbReference type="SUPFAM" id="SSF161098">
    <property type="entry name" value="MetI-like"/>
    <property type="match status" value="1"/>
</dbReference>
<accession>A0A2T2WCD6</accession>
<organism evidence="9 10">
    <name type="scientific">Sulfobacillus acidophilus</name>
    <dbReference type="NCBI Taxonomy" id="53633"/>
    <lineage>
        <taxon>Bacteria</taxon>
        <taxon>Bacillati</taxon>
        <taxon>Bacillota</taxon>
        <taxon>Clostridia</taxon>
        <taxon>Eubacteriales</taxon>
        <taxon>Clostridiales Family XVII. Incertae Sedis</taxon>
        <taxon>Sulfobacillus</taxon>
    </lineage>
</organism>
<dbReference type="InterPro" id="IPR035906">
    <property type="entry name" value="MetI-like_sf"/>
</dbReference>
<dbReference type="GO" id="GO:0055085">
    <property type="term" value="P:transmembrane transport"/>
    <property type="evidence" value="ECO:0007669"/>
    <property type="project" value="InterPro"/>
</dbReference>
<feature type="transmembrane region" description="Helical" evidence="7">
    <location>
        <begin position="107"/>
        <end position="126"/>
    </location>
</feature>
<dbReference type="Pfam" id="PF00528">
    <property type="entry name" value="BPD_transp_1"/>
    <property type="match status" value="1"/>
</dbReference>
<dbReference type="PROSITE" id="PS50928">
    <property type="entry name" value="ABC_TM1"/>
    <property type="match status" value="1"/>
</dbReference>
<gene>
    <name evidence="9" type="ORF">C7B45_17630</name>
</gene>
<comment type="similarity">
    <text evidence="7">Belongs to the binding-protein-dependent transport system permease family.</text>
</comment>
<evidence type="ECO:0000259" key="8">
    <source>
        <dbReference type="PROSITE" id="PS50928"/>
    </source>
</evidence>
<dbReference type="AlphaFoldDB" id="A0A2T2WCD6"/>
<dbReference type="Gene3D" id="1.10.3720.10">
    <property type="entry name" value="MetI-like"/>
    <property type="match status" value="1"/>
</dbReference>
<feature type="transmembrane region" description="Helical" evidence="7">
    <location>
        <begin position="214"/>
        <end position="235"/>
    </location>
</feature>
<dbReference type="PANTHER" id="PTHR30193:SF37">
    <property type="entry name" value="INNER MEMBRANE ABC TRANSPORTER PERMEASE PROTEIN YCJO"/>
    <property type="match status" value="1"/>
</dbReference>
<keyword evidence="3" id="KW-1003">Cell membrane</keyword>
<keyword evidence="5 7" id="KW-1133">Transmembrane helix</keyword>
<name>A0A2T2WCD6_9FIRM</name>
<feature type="transmembrane region" description="Helical" evidence="7">
    <location>
        <begin position="12"/>
        <end position="40"/>
    </location>
</feature>
<evidence type="ECO:0000256" key="1">
    <source>
        <dbReference type="ARBA" id="ARBA00004651"/>
    </source>
</evidence>
<comment type="subcellular location">
    <subcellularLocation>
        <location evidence="1 7">Cell membrane</location>
        <topology evidence="1 7">Multi-pass membrane protein</topology>
    </subcellularLocation>
</comment>
<keyword evidence="6 7" id="KW-0472">Membrane</keyword>
<dbReference type="GO" id="GO:0005886">
    <property type="term" value="C:plasma membrane"/>
    <property type="evidence" value="ECO:0007669"/>
    <property type="project" value="UniProtKB-SubCell"/>
</dbReference>
<proteinExistence type="inferred from homology"/>
<dbReference type="Proteomes" id="UP000241848">
    <property type="component" value="Unassembled WGS sequence"/>
</dbReference>
<evidence type="ECO:0000256" key="4">
    <source>
        <dbReference type="ARBA" id="ARBA00022692"/>
    </source>
</evidence>
<keyword evidence="2 7" id="KW-0813">Transport</keyword>
<dbReference type="InterPro" id="IPR000515">
    <property type="entry name" value="MetI-like"/>
</dbReference>